<accession>A0A8C4NM45</accession>
<dbReference type="InterPro" id="IPR021827">
    <property type="entry name" value="Nup186/Nup192/Nup205"/>
</dbReference>
<reference evidence="5" key="2">
    <citation type="submission" date="2025-09" db="UniProtKB">
        <authorList>
            <consortium name="Ensembl"/>
        </authorList>
    </citation>
    <scope>IDENTIFICATION</scope>
</reference>
<proteinExistence type="inferred from homology"/>
<reference evidence="5" key="1">
    <citation type="submission" date="2025-08" db="UniProtKB">
        <authorList>
            <consortium name="Ensembl"/>
        </authorList>
    </citation>
    <scope>IDENTIFICATION</scope>
</reference>
<evidence type="ECO:0000256" key="4">
    <source>
        <dbReference type="ARBA" id="ARBA00023242"/>
    </source>
</evidence>
<evidence type="ECO:0000313" key="5">
    <source>
        <dbReference type="Ensembl" id="ENSEBUP00000005225.1"/>
    </source>
</evidence>
<dbReference type="GO" id="GO:0044611">
    <property type="term" value="C:nuclear pore inner ring"/>
    <property type="evidence" value="ECO:0007669"/>
    <property type="project" value="TreeGrafter"/>
</dbReference>
<dbReference type="GeneTree" id="ENSGT00390000004003"/>
<dbReference type="GO" id="GO:0006999">
    <property type="term" value="P:nuclear pore organization"/>
    <property type="evidence" value="ECO:0007669"/>
    <property type="project" value="TreeGrafter"/>
</dbReference>
<comment type="subcellular location">
    <subcellularLocation>
        <location evidence="1">Nucleus</location>
    </subcellularLocation>
</comment>
<dbReference type="Proteomes" id="UP000694388">
    <property type="component" value="Unplaced"/>
</dbReference>
<dbReference type="OMA" id="WSQMFAE"/>
<dbReference type="Pfam" id="PF11894">
    <property type="entry name" value="Nup192"/>
    <property type="match status" value="2"/>
</dbReference>
<comment type="similarity">
    <text evidence="2">Belongs to the NUP186/NUP192/NUP205 family.</text>
</comment>
<protein>
    <submittedName>
        <fullName evidence="5">Nucleoporin 205</fullName>
    </submittedName>
</protein>
<keyword evidence="3" id="KW-0813">Transport</keyword>
<dbReference type="PANTHER" id="PTHR31344:SF0">
    <property type="entry name" value="NUCLEAR PORE COMPLEX PROTEIN NUP205"/>
    <property type="match status" value="1"/>
</dbReference>
<name>A0A8C4NM45_EPTBU</name>
<dbReference type="PANTHER" id="PTHR31344">
    <property type="entry name" value="NUCLEAR PORE COMPLEX PROTEIN NUP205"/>
    <property type="match status" value="1"/>
</dbReference>
<dbReference type="Ensembl" id="ENSEBUT00000005665.1">
    <property type="protein sequence ID" value="ENSEBUP00000005225.1"/>
    <property type="gene ID" value="ENSEBUG00000003485.1"/>
</dbReference>
<evidence type="ECO:0000256" key="3">
    <source>
        <dbReference type="ARBA" id="ARBA00022448"/>
    </source>
</evidence>
<keyword evidence="4" id="KW-0539">Nucleus</keyword>
<evidence type="ECO:0000256" key="2">
    <source>
        <dbReference type="ARBA" id="ARBA00005892"/>
    </source>
</evidence>
<evidence type="ECO:0000256" key="1">
    <source>
        <dbReference type="ARBA" id="ARBA00004123"/>
    </source>
</evidence>
<dbReference type="GO" id="GO:0017056">
    <property type="term" value="F:structural constituent of nuclear pore"/>
    <property type="evidence" value="ECO:0007669"/>
    <property type="project" value="TreeGrafter"/>
</dbReference>
<evidence type="ECO:0000313" key="6">
    <source>
        <dbReference type="Proteomes" id="UP000694388"/>
    </source>
</evidence>
<sequence length="1780" mass="198680">MAAPLAANSVTGLWTPYKDVHRAVENAVHQQLPDSLHKLAAVLRKHKPDFISLFNNPAKNPQHREQLKKANIEGISIHGQQGLCLLSSQLIEEALVLSDMYDLNEIAALELLLAAQDQQPHTPNYAHGLVAVLLYWDGKAAIASALRSLILARRGRTWTLGLSEELVALVTHFTDELMEEGLTRKVLELVKSIDFNSELEKLCRDRGLGNERHRKQVSDLIKDSRQNLAECLYVWACQRPLTKADTLLLVEHLQHISLDGEGRLDGPSLALLMALLYCFGTSEQENAFDQFLHQFPAMDRPYMQAIHGCLIDAQPWTVPGLQAVVRLAWSLVLRSVSQLPESAALGEFIEADEALLDLALSGGVFLFLRESVIITEAFYQDEFYIRRVHALITDFIALMPLKVKQLRNRADEEARIMVMNVQMGSEIPQGCCDLEQLMMLAGELYSKDPFGLELALDFWCPVEPLQGPGEMGSFLSIYQPRPMSKEVSGIAIQLHKVLILASDDPAHMPVLHNNSCPSIQGMRGGIVSWEHFFHSLHAYHDHLKREVPSVDTRPFRTQPAAAPKTIIPRELEGLRAVLKLTATIAQQCESARLFLYEHPQWMLVVTVLGLMQCSIPPLLKAELLNTISAFAGTTEIATSLWQAIEMAQILETVKAPNIRPSTGIEMELNEIESWLEEYPMTRAFCGLLSALIHVCVPENLGAGLRTPGFEPYLTFIRDSVFVKFPSRAYHDPAEKWQVAELTLEIFQKLLYDYEPQLEDFGHNKLGEASSASSPPGYTIMIHLLMESPMLNLCLNILEEGIRLLDTYSTFPGKSSLEGALQSCLALLGLALQKEGTFMALSQANLLLTPLERLLQAVNPRTGNEFQSFLCGNFMSMYMFVCVYLSECQPAALGELGTRANILNLLLCSLEHKSPNVALFLFGFELRKPASSTNLQDAGVLKFPKTCLHSIIAILNSDSDQHSTTVGVGSKLHIIELCYQVIYQLCTNPDTSGPTLRYLRTGKDFLYQQLQHLPFQSTEGNSVLVLNQMAWLLRTIAVEIRVASLHRQRSYLHRLLRLLLGSQGPSPSMSEALSMAPLSQGTAPGYCRSLLKAIDFVQPFPEDLQLDILDQMQLEKAIMSCEERSVHGASLCNVKKLKNILMGEMNKLQGLGPIGHRNVLLNEMRTVMEHVLERNRSRKGLQSKLSCLEAWRQVMETVLASCSTELLQGEERQTLITDLLYHLFQKILHENVAAQLMSLASGALFTLCTHLSMIARADSPWVFAGNQCMQITSLFDPLGAVGQPVISGLAAVGADSLLLVLKNLLDFIMKTGGSYQRVRTSLYGALLFYLQITQTPDVPDTLEAASMWDALTTAEDEYSRLRRENVKLINSYGPPLLKIVCRDACDGPEIGQMSALALLEQILQVDRHQQWLTYFSNSGYLPVLVESLARDDPTLQGLLVPQPPSLKTLYVYESKMAFLTCLARSPQGASELLRVGVLTCLVHCRMFSLRPEPNPYQESESFIPSTMERYRQLLIPALQLCSALLTSLAGQKRRAASQVMQFLTVHGDAVHAVLRCQEVNLGALQEIALLTGIVSQTICAHLMDYCYKLMVQSSPSLQYTFCLFTPSFAEAMGQDSIRRDDAAVASVPGWKLSGLGVLMCLVREALNSFQQASDGHRQNLQKFQGLEQLSADEIKKVGAVPWLDTTRKMTYSICYTLEMCLFIMWRHLHFYSVHCVPVDPYDPHPSLLGDAATCFTEAVQKKLQDIENNYSKVQSRYTFIQALSRRIRCLISSGSRNNGQV</sequence>
<organism evidence="5 6">
    <name type="scientific">Eptatretus burgeri</name>
    <name type="common">Inshore hagfish</name>
    <dbReference type="NCBI Taxonomy" id="7764"/>
    <lineage>
        <taxon>Eukaryota</taxon>
        <taxon>Metazoa</taxon>
        <taxon>Chordata</taxon>
        <taxon>Craniata</taxon>
        <taxon>Vertebrata</taxon>
        <taxon>Cyclostomata</taxon>
        <taxon>Myxini</taxon>
        <taxon>Myxiniformes</taxon>
        <taxon>Myxinidae</taxon>
        <taxon>Eptatretinae</taxon>
        <taxon>Eptatretus</taxon>
    </lineage>
</organism>
<keyword evidence="6" id="KW-1185">Reference proteome</keyword>